<evidence type="ECO:0000313" key="2">
    <source>
        <dbReference type="EMBL" id="NDL66472.1"/>
    </source>
</evidence>
<dbReference type="PANTHER" id="PTHR43649:SF12">
    <property type="entry name" value="DIACETYLCHITOBIOSE BINDING PROTEIN DASA"/>
    <property type="match status" value="1"/>
</dbReference>
<keyword evidence="3" id="KW-1185">Reference proteome</keyword>
<feature type="signal peptide" evidence="1">
    <location>
        <begin position="1"/>
        <end position="23"/>
    </location>
</feature>
<keyword evidence="1" id="KW-0732">Signal</keyword>
<proteinExistence type="predicted"/>
<comment type="caution">
    <text evidence="2">The sequence shown here is derived from an EMBL/GenBank/DDBJ whole genome shotgun (WGS) entry which is preliminary data.</text>
</comment>
<evidence type="ECO:0000256" key="1">
    <source>
        <dbReference type="SAM" id="SignalP"/>
    </source>
</evidence>
<sequence length="493" mass="54538">MLGKNGKVVALFLVLGLYMSALAGCGKGTAQKEYDFYIFNGKSENAEAFEKLVEVYQAETGKKVKLFSLGTSDVLETLRTEMNSKEKPTIFSIGAGAAREWQEGGFVLDLAEEGIPELKVLADSIPEGMRLQTEAGENLGIPYNVEGYGLIVDKRMLGELFGLEQADGIVADFKAAGYGEFRAFVEAVDGYIKNETAGTVLLNGNTYTLADQMTERTAALNGVFAVAGAERWTYGDHFSNYALNAVFGSLAAARSATEEQVEQMRSPLRKSIEAYGFKTDHIAGPEGSLERGPELINSTKTGYDQVVQTFAEGKALFIKQGNWIYPNVRKLDETVAENSTILPMKLPFADEDIQVEGLTAEKFNRSIPEFVAQYYSINRKVEETEQVAAQEFLVWLNTTETGQRFIVEEFAFVPFNASADTRLENPLSTDLIVYMREGNVLSNPFNGAPTSWGPESYGKFMMENLLVKEVWTQEDVDAMVETCITQWKELSSY</sequence>
<dbReference type="Gene3D" id="3.40.190.10">
    <property type="entry name" value="Periplasmic binding protein-like II"/>
    <property type="match status" value="3"/>
</dbReference>
<accession>A0A7X5HTP1</accession>
<dbReference type="InterPro" id="IPR050490">
    <property type="entry name" value="Bact_solute-bd_prot1"/>
</dbReference>
<dbReference type="PANTHER" id="PTHR43649">
    <property type="entry name" value="ARABINOSE-BINDING PROTEIN-RELATED"/>
    <property type="match status" value="1"/>
</dbReference>
<dbReference type="AlphaFoldDB" id="A0A7X5HTP1"/>
<dbReference type="Proteomes" id="UP000461585">
    <property type="component" value="Unassembled WGS sequence"/>
</dbReference>
<name>A0A7X5HTP1_9FIRM</name>
<dbReference type="EMBL" id="JAAEEH010000003">
    <property type="protein sequence ID" value="NDL66472.1"/>
    <property type="molecule type" value="Genomic_DNA"/>
</dbReference>
<dbReference type="InterPro" id="IPR006059">
    <property type="entry name" value="SBP"/>
</dbReference>
<feature type="chain" id="PRO_5039102924" evidence="1">
    <location>
        <begin position="24"/>
        <end position="493"/>
    </location>
</feature>
<gene>
    <name evidence="2" type="ORF">GXN74_01750</name>
</gene>
<organism evidence="2 3">
    <name type="scientific">Anaerotalea alkaliphila</name>
    <dbReference type="NCBI Taxonomy" id="2662126"/>
    <lineage>
        <taxon>Bacteria</taxon>
        <taxon>Bacillati</taxon>
        <taxon>Bacillota</taxon>
        <taxon>Clostridia</taxon>
        <taxon>Eubacteriales</taxon>
        <taxon>Anaerotalea</taxon>
    </lineage>
</organism>
<evidence type="ECO:0000313" key="3">
    <source>
        <dbReference type="Proteomes" id="UP000461585"/>
    </source>
</evidence>
<dbReference type="PROSITE" id="PS51257">
    <property type="entry name" value="PROKAR_LIPOPROTEIN"/>
    <property type="match status" value="1"/>
</dbReference>
<protein>
    <submittedName>
        <fullName evidence="2">Carbohydrate ABC transporter substrate-binding protein</fullName>
    </submittedName>
</protein>
<dbReference type="Pfam" id="PF13416">
    <property type="entry name" value="SBP_bac_8"/>
    <property type="match status" value="1"/>
</dbReference>
<reference evidence="2 3" key="1">
    <citation type="submission" date="2020-01" db="EMBL/GenBank/DDBJ databases">
        <title>Anaeroalcalibacter tamaniensis gen. nov., sp. nov., moderately halophilic strictly anaerobic fermenter bacterium from mud volcano of Taman peninsula.</title>
        <authorList>
            <person name="Frolova A."/>
            <person name="Merkel A.Y."/>
            <person name="Slobodkin A.I."/>
        </authorList>
    </citation>
    <scope>NUCLEOTIDE SEQUENCE [LARGE SCALE GENOMIC DNA]</scope>
    <source>
        <strain evidence="2 3">F-3ap</strain>
    </source>
</reference>
<dbReference type="RefSeq" id="WP_162369203.1">
    <property type="nucleotide sequence ID" value="NZ_JAAEEH010000003.1"/>
</dbReference>
<dbReference type="SUPFAM" id="SSF53850">
    <property type="entry name" value="Periplasmic binding protein-like II"/>
    <property type="match status" value="1"/>
</dbReference>